<evidence type="ECO:0000256" key="1">
    <source>
        <dbReference type="ARBA" id="ARBA00004651"/>
    </source>
</evidence>
<feature type="transmembrane region" description="Helical" evidence="6">
    <location>
        <begin position="20"/>
        <end position="44"/>
    </location>
</feature>
<name>A0A4R1K640_9GAMM</name>
<evidence type="ECO:0000313" key="8">
    <source>
        <dbReference type="EMBL" id="TCK58519.1"/>
    </source>
</evidence>
<accession>A0A4R1K640</accession>
<evidence type="ECO:0000259" key="7">
    <source>
        <dbReference type="Pfam" id="PF03553"/>
    </source>
</evidence>
<reference evidence="8 9" key="1">
    <citation type="submission" date="2019-03" db="EMBL/GenBank/DDBJ databases">
        <title>Genomic Encyclopedia of Type Strains, Phase IV (KMG-IV): sequencing the most valuable type-strain genomes for metagenomic binning, comparative biology and taxonomic classification.</title>
        <authorList>
            <person name="Goeker M."/>
        </authorList>
    </citation>
    <scope>NUCLEOTIDE SEQUENCE [LARGE SCALE GENOMIC DNA]</scope>
    <source>
        <strain evidence="8 9">DSM 18577</strain>
    </source>
</reference>
<feature type="transmembrane region" description="Helical" evidence="6">
    <location>
        <begin position="381"/>
        <end position="403"/>
    </location>
</feature>
<evidence type="ECO:0000256" key="4">
    <source>
        <dbReference type="ARBA" id="ARBA00022989"/>
    </source>
</evidence>
<evidence type="ECO:0000256" key="6">
    <source>
        <dbReference type="SAM" id="Phobius"/>
    </source>
</evidence>
<sequence length="530" mass="56196">MVLTSYSDSIYSLLPPAVALLMAILTRRVLLSLACGIILGAVLLTQGNVINSGQYIVGIVSGLVWSDGHLKSSNVNILVFLLLLGAMTGLMQINGSTHAFATWARKRIKTQKGASLFTALLCFIIFIDDYFHSLAVGSIARPLTDRAHVSRAKLAYLLDSTAAPMCVIMPISSWGAYIIAQIGDILQHHGVDNITPLNAFLNIIPLNFYAIFALTCAFAVAYFNINIGSMAKHEQNADQGQLYDLAKGEPAGTSSGFDAVIDGSPLGLILPLIILALATFAAFIVTGYQGLAVDTPVSFLNILKQTDVPSSLVMGGLGGLLTSILFSLYLKARFSIVSRTVVKGAYSMAGAILVLFFAWTISQVIHQVNTGIYLSNIVKSVHIAGAWLPVILFIIAGVMAFATGTSWGTFGVMLPIAGDIAGAAYPELMLPVLAAVLAGSVFGDHCSPISDTTILSSTGAGCHHIDHVTTQFPYAFFTAAIAAIGYVIVGWTSNVFIALLCGLVLLAAGLVWFNLRSNHQSVSTLAQYDQ</sequence>
<dbReference type="RefSeq" id="WP_131911492.1">
    <property type="nucleotide sequence ID" value="NZ_OU594967.1"/>
</dbReference>
<dbReference type="EMBL" id="SMGD01000011">
    <property type="protein sequence ID" value="TCK58519.1"/>
    <property type="molecule type" value="Genomic_DNA"/>
</dbReference>
<dbReference type="PANTHER" id="PTHR43478">
    <property type="entry name" value="NA+/H+ ANTIPORTER-RELATED"/>
    <property type="match status" value="1"/>
</dbReference>
<dbReference type="OrthoDB" id="9762978at2"/>
<feature type="transmembrane region" description="Helical" evidence="6">
    <location>
        <begin position="154"/>
        <end position="179"/>
    </location>
</feature>
<dbReference type="Proteomes" id="UP000295565">
    <property type="component" value="Unassembled WGS sequence"/>
</dbReference>
<proteinExistence type="predicted"/>
<organism evidence="8 9">
    <name type="scientific">Celerinatantimonas diazotrophica</name>
    <dbReference type="NCBI Taxonomy" id="412034"/>
    <lineage>
        <taxon>Bacteria</taxon>
        <taxon>Pseudomonadati</taxon>
        <taxon>Pseudomonadota</taxon>
        <taxon>Gammaproteobacteria</taxon>
        <taxon>Celerinatantimonadaceae</taxon>
        <taxon>Celerinatantimonas</taxon>
    </lineage>
</organism>
<feature type="transmembrane region" description="Helical" evidence="6">
    <location>
        <begin position="495"/>
        <end position="515"/>
    </location>
</feature>
<comment type="subcellular location">
    <subcellularLocation>
        <location evidence="1">Cell membrane</location>
        <topology evidence="1">Multi-pass membrane protein</topology>
    </subcellularLocation>
</comment>
<feature type="transmembrane region" description="Helical" evidence="6">
    <location>
        <begin position="341"/>
        <end position="361"/>
    </location>
</feature>
<dbReference type="PANTHER" id="PTHR43478:SF1">
    <property type="entry name" value="NA+_H+ ANTIPORTER NHAC-LIKE C-TERMINAL DOMAIN-CONTAINING PROTEIN"/>
    <property type="match status" value="1"/>
</dbReference>
<evidence type="ECO:0000256" key="2">
    <source>
        <dbReference type="ARBA" id="ARBA00022475"/>
    </source>
</evidence>
<keyword evidence="3 6" id="KW-0812">Transmembrane</keyword>
<feature type="transmembrane region" description="Helical" evidence="6">
    <location>
        <begin position="75"/>
        <end position="93"/>
    </location>
</feature>
<keyword evidence="2" id="KW-1003">Cell membrane</keyword>
<dbReference type="InterPro" id="IPR018461">
    <property type="entry name" value="Na/H_Antiport_NhaC-like_C"/>
</dbReference>
<feature type="domain" description="Na+/H+ antiporter NhaC-like C-terminal" evidence="7">
    <location>
        <begin position="165"/>
        <end position="491"/>
    </location>
</feature>
<gene>
    <name evidence="8" type="ORF">EV690_0646</name>
</gene>
<keyword evidence="5 6" id="KW-0472">Membrane</keyword>
<feature type="transmembrane region" description="Helical" evidence="6">
    <location>
        <begin position="199"/>
        <end position="223"/>
    </location>
</feature>
<keyword evidence="9" id="KW-1185">Reference proteome</keyword>
<feature type="transmembrane region" description="Helical" evidence="6">
    <location>
        <begin position="472"/>
        <end position="489"/>
    </location>
</feature>
<evidence type="ECO:0000256" key="3">
    <source>
        <dbReference type="ARBA" id="ARBA00022692"/>
    </source>
</evidence>
<feature type="transmembrane region" description="Helical" evidence="6">
    <location>
        <begin position="266"/>
        <end position="288"/>
    </location>
</feature>
<feature type="transmembrane region" description="Helical" evidence="6">
    <location>
        <begin position="308"/>
        <end position="329"/>
    </location>
</feature>
<keyword evidence="4 6" id="KW-1133">Transmembrane helix</keyword>
<evidence type="ECO:0000256" key="5">
    <source>
        <dbReference type="ARBA" id="ARBA00023136"/>
    </source>
</evidence>
<dbReference type="GO" id="GO:0005886">
    <property type="term" value="C:plasma membrane"/>
    <property type="evidence" value="ECO:0007669"/>
    <property type="project" value="UniProtKB-SubCell"/>
</dbReference>
<comment type="caution">
    <text evidence="8">The sequence shown here is derived from an EMBL/GenBank/DDBJ whole genome shotgun (WGS) entry which is preliminary data.</text>
</comment>
<dbReference type="AlphaFoldDB" id="A0A4R1K640"/>
<evidence type="ECO:0000313" key="9">
    <source>
        <dbReference type="Proteomes" id="UP000295565"/>
    </source>
</evidence>
<protein>
    <submittedName>
        <fullName evidence="8">Transporter (NhaC family)</fullName>
    </submittedName>
</protein>
<dbReference type="Pfam" id="PF03553">
    <property type="entry name" value="Na_H_antiporter"/>
    <property type="match status" value="1"/>
</dbReference>
<feature type="transmembrane region" description="Helical" evidence="6">
    <location>
        <begin position="113"/>
        <end position="133"/>
    </location>
</feature>